<feature type="compositionally biased region" description="Basic residues" evidence="1">
    <location>
        <begin position="44"/>
        <end position="55"/>
    </location>
</feature>
<dbReference type="Proteomes" id="UP000075886">
    <property type="component" value="Unassembled WGS sequence"/>
</dbReference>
<feature type="region of interest" description="Disordered" evidence="1">
    <location>
        <begin position="1"/>
        <end position="87"/>
    </location>
</feature>
<feature type="compositionally biased region" description="Low complexity" evidence="1">
    <location>
        <begin position="25"/>
        <end position="43"/>
    </location>
</feature>
<dbReference type="PROSITE" id="PS00028">
    <property type="entry name" value="ZINC_FINGER_C2H2_1"/>
    <property type="match status" value="1"/>
</dbReference>
<dbReference type="SMART" id="SM00614">
    <property type="entry name" value="ZnF_BED"/>
    <property type="match status" value="1"/>
</dbReference>
<evidence type="ECO:0000313" key="4">
    <source>
        <dbReference type="Proteomes" id="UP000075886"/>
    </source>
</evidence>
<evidence type="ECO:0000256" key="1">
    <source>
        <dbReference type="SAM" id="MobiDB-lite"/>
    </source>
</evidence>
<dbReference type="EMBL" id="AXCN02001415">
    <property type="status" value="NOT_ANNOTATED_CDS"/>
    <property type="molecule type" value="Genomic_DNA"/>
</dbReference>
<reference evidence="3" key="2">
    <citation type="submission" date="2020-05" db="UniProtKB">
        <authorList>
            <consortium name="EnsemblMetazoa"/>
        </authorList>
    </citation>
    <scope>IDENTIFICATION</scope>
    <source>
        <strain evidence="3">FAR1</strain>
    </source>
</reference>
<evidence type="ECO:0000313" key="3">
    <source>
        <dbReference type="EnsemblMetazoa" id="AFAF017729-PA"/>
    </source>
</evidence>
<protein>
    <recommendedName>
        <fullName evidence="2">C2H2-type domain-containing protein</fullName>
    </recommendedName>
</protein>
<organism evidence="3 4">
    <name type="scientific">Anopheles farauti</name>
    <dbReference type="NCBI Taxonomy" id="69004"/>
    <lineage>
        <taxon>Eukaryota</taxon>
        <taxon>Metazoa</taxon>
        <taxon>Ecdysozoa</taxon>
        <taxon>Arthropoda</taxon>
        <taxon>Hexapoda</taxon>
        <taxon>Insecta</taxon>
        <taxon>Pterygota</taxon>
        <taxon>Neoptera</taxon>
        <taxon>Endopterygota</taxon>
        <taxon>Diptera</taxon>
        <taxon>Nematocera</taxon>
        <taxon>Culicoidea</taxon>
        <taxon>Culicidae</taxon>
        <taxon>Anophelinae</taxon>
        <taxon>Anopheles</taxon>
    </lineage>
</organism>
<dbReference type="InterPro" id="IPR013087">
    <property type="entry name" value="Znf_C2H2_type"/>
</dbReference>
<proteinExistence type="predicted"/>
<dbReference type="EnsemblMetazoa" id="AFAF017729-RA">
    <property type="protein sequence ID" value="AFAF017729-PA"/>
    <property type="gene ID" value="AFAF017729"/>
</dbReference>
<keyword evidence="4" id="KW-1185">Reference proteome</keyword>
<sequence length="283" mass="32056">MIWRGFEPATTSSCGRQYQKHPHQRQLQLQQLQQQQQQQQQQQLRRRRRRPHVKRPLVAATLPTLGFTNDGNGGNGGGGGDGGGGDGVGAADHRSIVCHASGHARLELKTYRIAQIFEKVNSLDERKRCLLCGKVVCNVRNHYYVHFPGKYAWPGGGGCGSRYEHHLSRHASSILPSNLVSSPDGNDLPPHHTHYQLHHQMSYHNMFTPSREPGTAWRCRSCGKEVTNRWHHFHSHTPQRSLCPYCPASYSRIDTLRSHLRIKHADRLNAPKFSNPPNCKLPM</sequence>
<dbReference type="EMBL" id="AXCN02001416">
    <property type="status" value="NOT_ANNOTATED_CDS"/>
    <property type="molecule type" value="Genomic_DNA"/>
</dbReference>
<accession>A0A182QVJ2</accession>
<feature type="domain" description="C2H2-type" evidence="2">
    <location>
        <begin position="243"/>
        <end position="264"/>
    </location>
</feature>
<reference evidence="4" key="1">
    <citation type="submission" date="2014-01" db="EMBL/GenBank/DDBJ databases">
        <title>The Genome Sequence of Anopheles farauti FAR1 (V2).</title>
        <authorList>
            <consortium name="The Broad Institute Genomics Platform"/>
            <person name="Neafsey D.E."/>
            <person name="Besansky N."/>
            <person name="Howell P."/>
            <person name="Walton C."/>
            <person name="Young S.K."/>
            <person name="Zeng Q."/>
            <person name="Gargeya S."/>
            <person name="Fitzgerald M."/>
            <person name="Haas B."/>
            <person name="Abouelleil A."/>
            <person name="Allen A.W."/>
            <person name="Alvarado L."/>
            <person name="Arachchi H.M."/>
            <person name="Berlin A.M."/>
            <person name="Chapman S.B."/>
            <person name="Gainer-Dewar J."/>
            <person name="Goldberg J."/>
            <person name="Griggs A."/>
            <person name="Gujja S."/>
            <person name="Hansen M."/>
            <person name="Howarth C."/>
            <person name="Imamovic A."/>
            <person name="Ireland A."/>
            <person name="Larimer J."/>
            <person name="McCowan C."/>
            <person name="Murphy C."/>
            <person name="Pearson M."/>
            <person name="Poon T.W."/>
            <person name="Priest M."/>
            <person name="Roberts A."/>
            <person name="Saif S."/>
            <person name="Shea T."/>
            <person name="Sisk P."/>
            <person name="Sykes S."/>
            <person name="Wortman J."/>
            <person name="Nusbaum C."/>
            <person name="Birren B."/>
        </authorList>
    </citation>
    <scope>NUCLEOTIDE SEQUENCE [LARGE SCALE GENOMIC DNA]</scope>
    <source>
        <strain evidence="4">FAR1</strain>
    </source>
</reference>
<dbReference type="STRING" id="69004.A0A182QVJ2"/>
<evidence type="ECO:0000259" key="2">
    <source>
        <dbReference type="PROSITE" id="PS00028"/>
    </source>
</evidence>
<dbReference type="VEuPathDB" id="VectorBase:AFAF017729"/>
<dbReference type="AlphaFoldDB" id="A0A182QVJ2"/>
<feature type="compositionally biased region" description="Gly residues" evidence="1">
    <location>
        <begin position="71"/>
        <end position="87"/>
    </location>
</feature>
<name>A0A182QVJ2_9DIPT</name>